<name>A0A814R524_9BILA</name>
<dbReference type="InterPro" id="IPR021109">
    <property type="entry name" value="Peptidase_aspartic_dom_sf"/>
</dbReference>
<dbReference type="EMBL" id="CAJNOC010009400">
    <property type="protein sequence ID" value="CAF1128433.1"/>
    <property type="molecule type" value="Genomic_DNA"/>
</dbReference>
<dbReference type="Gene3D" id="2.40.70.10">
    <property type="entry name" value="Acid Proteases"/>
    <property type="match status" value="1"/>
</dbReference>
<accession>A0A814R524</accession>
<evidence type="ECO:0000313" key="1">
    <source>
        <dbReference type="EMBL" id="CAF1128433.1"/>
    </source>
</evidence>
<dbReference type="SUPFAM" id="SSF50630">
    <property type="entry name" value="Acid proteases"/>
    <property type="match status" value="1"/>
</dbReference>
<dbReference type="AlphaFoldDB" id="A0A814R524"/>
<proteinExistence type="predicted"/>
<protein>
    <recommendedName>
        <fullName evidence="3">Peptidase A2 domain-containing protein</fullName>
    </recommendedName>
</protein>
<reference evidence="1" key="1">
    <citation type="submission" date="2021-02" db="EMBL/GenBank/DDBJ databases">
        <authorList>
            <person name="Nowell W R."/>
        </authorList>
    </citation>
    <scope>NUCLEOTIDE SEQUENCE</scope>
    <source>
        <strain evidence="1">Ploen Becks lab</strain>
    </source>
</reference>
<organism evidence="1 2">
    <name type="scientific">Brachionus calyciflorus</name>
    <dbReference type="NCBI Taxonomy" id="104777"/>
    <lineage>
        <taxon>Eukaryota</taxon>
        <taxon>Metazoa</taxon>
        <taxon>Spiralia</taxon>
        <taxon>Gnathifera</taxon>
        <taxon>Rotifera</taxon>
        <taxon>Eurotatoria</taxon>
        <taxon>Monogononta</taxon>
        <taxon>Pseudotrocha</taxon>
        <taxon>Ploima</taxon>
        <taxon>Brachionidae</taxon>
        <taxon>Brachionus</taxon>
    </lineage>
</organism>
<dbReference type="Proteomes" id="UP000663879">
    <property type="component" value="Unassembled WGS sequence"/>
</dbReference>
<feature type="non-terminal residue" evidence="1">
    <location>
        <position position="68"/>
    </location>
</feature>
<sequence>MGRCLINNLAVRFLFDTGTVKTIIAERVWKKCKTRDIKIEPMQLTIETCSGGTIQPHFTLRSFRYRVE</sequence>
<gene>
    <name evidence="1" type="ORF">OXX778_LOCUS22363</name>
</gene>
<evidence type="ECO:0008006" key="3">
    <source>
        <dbReference type="Google" id="ProtNLM"/>
    </source>
</evidence>
<keyword evidence="2" id="KW-1185">Reference proteome</keyword>
<comment type="caution">
    <text evidence="1">The sequence shown here is derived from an EMBL/GenBank/DDBJ whole genome shotgun (WGS) entry which is preliminary data.</text>
</comment>
<evidence type="ECO:0000313" key="2">
    <source>
        <dbReference type="Proteomes" id="UP000663879"/>
    </source>
</evidence>